<keyword evidence="3" id="KW-1185">Reference proteome</keyword>
<gene>
    <name evidence="2" type="ORF">F7725_008991</name>
</gene>
<organism evidence="2 3">
    <name type="scientific">Dissostichus mawsoni</name>
    <name type="common">Antarctic cod</name>
    <dbReference type="NCBI Taxonomy" id="36200"/>
    <lineage>
        <taxon>Eukaryota</taxon>
        <taxon>Metazoa</taxon>
        <taxon>Chordata</taxon>
        <taxon>Craniata</taxon>
        <taxon>Vertebrata</taxon>
        <taxon>Euteleostomi</taxon>
        <taxon>Actinopterygii</taxon>
        <taxon>Neopterygii</taxon>
        <taxon>Teleostei</taxon>
        <taxon>Neoteleostei</taxon>
        <taxon>Acanthomorphata</taxon>
        <taxon>Eupercaria</taxon>
        <taxon>Perciformes</taxon>
        <taxon>Notothenioidei</taxon>
        <taxon>Nototheniidae</taxon>
        <taxon>Dissostichus</taxon>
    </lineage>
</organism>
<dbReference type="Proteomes" id="UP000518266">
    <property type="component" value="Unassembled WGS sequence"/>
</dbReference>
<reference evidence="2 3" key="1">
    <citation type="submission" date="2020-03" db="EMBL/GenBank/DDBJ databases">
        <title>Dissostichus mawsoni Genome sequencing and assembly.</title>
        <authorList>
            <person name="Park H."/>
        </authorList>
    </citation>
    <scope>NUCLEOTIDE SEQUENCE [LARGE SCALE GENOMIC DNA]</scope>
    <source>
        <strain evidence="2">DM0001</strain>
        <tissue evidence="2">Muscle</tissue>
    </source>
</reference>
<sequence>MPGPAHYLQQGQSESCSDPDSSPFALKVWIIPTKIVLWRETDARAATKDRSSSTTCGKPGTLPQTPPCPSSTCIQTHHHKAYTLFFFLFVLRVVRCRARGSEPSKIVHEEMFVTEQVEVEQDGDTCVEVCTVSRGCSRSEVVAIDKKSVAEEEVMMEDDERPLSVISCSSHVLQSLKEDQDDELPPSASQCCCSIEPSPTHKEDEEEGRAEQQPPLTVEQTPPIQQLTIEPQAPSPKGVEHLTGLVKTRSQTQRKRRMQK</sequence>
<comment type="caution">
    <text evidence="2">The sequence shown here is derived from an EMBL/GenBank/DDBJ whole genome shotgun (WGS) entry which is preliminary data.</text>
</comment>
<proteinExistence type="predicted"/>
<feature type="region of interest" description="Disordered" evidence="1">
    <location>
        <begin position="177"/>
        <end position="260"/>
    </location>
</feature>
<feature type="region of interest" description="Disordered" evidence="1">
    <location>
        <begin position="46"/>
        <end position="69"/>
    </location>
</feature>
<dbReference type="AlphaFoldDB" id="A0A7J5Z5P1"/>
<feature type="compositionally biased region" description="Polar residues" evidence="1">
    <location>
        <begin position="214"/>
        <end position="229"/>
    </location>
</feature>
<dbReference type="EMBL" id="JAAKFY010000005">
    <property type="protein sequence ID" value="KAF3857132.1"/>
    <property type="molecule type" value="Genomic_DNA"/>
</dbReference>
<accession>A0A7J5Z5P1</accession>
<name>A0A7J5Z5P1_DISMA</name>
<evidence type="ECO:0000256" key="1">
    <source>
        <dbReference type="SAM" id="MobiDB-lite"/>
    </source>
</evidence>
<evidence type="ECO:0000313" key="3">
    <source>
        <dbReference type="Proteomes" id="UP000518266"/>
    </source>
</evidence>
<evidence type="ECO:0000313" key="2">
    <source>
        <dbReference type="EMBL" id="KAF3857132.1"/>
    </source>
</evidence>
<protein>
    <submittedName>
        <fullName evidence="2">Uncharacterized protein</fullName>
    </submittedName>
</protein>